<organism evidence="1 2">
    <name type="scientific">Effrenium voratum</name>
    <dbReference type="NCBI Taxonomy" id="2562239"/>
    <lineage>
        <taxon>Eukaryota</taxon>
        <taxon>Sar</taxon>
        <taxon>Alveolata</taxon>
        <taxon>Dinophyceae</taxon>
        <taxon>Suessiales</taxon>
        <taxon>Symbiodiniaceae</taxon>
        <taxon>Effrenium</taxon>
    </lineage>
</organism>
<gene>
    <name evidence="1" type="ORF">EVOR1521_LOCUS32093</name>
</gene>
<keyword evidence="2" id="KW-1185">Reference proteome</keyword>
<reference evidence="1" key="1">
    <citation type="submission" date="2023-08" db="EMBL/GenBank/DDBJ databases">
        <authorList>
            <person name="Chen Y."/>
            <person name="Shah S."/>
            <person name="Dougan E. K."/>
            <person name="Thang M."/>
            <person name="Chan C."/>
        </authorList>
    </citation>
    <scope>NUCLEOTIDE SEQUENCE</scope>
</reference>
<comment type="caution">
    <text evidence="1">The sequence shown here is derived from an EMBL/GenBank/DDBJ whole genome shotgun (WGS) entry which is preliminary data.</text>
</comment>
<protein>
    <submittedName>
        <fullName evidence="1">Uncharacterized protein</fullName>
    </submittedName>
</protein>
<evidence type="ECO:0000313" key="2">
    <source>
        <dbReference type="Proteomes" id="UP001178507"/>
    </source>
</evidence>
<dbReference type="EMBL" id="CAUJNA010003881">
    <property type="protein sequence ID" value="CAJ1411562.1"/>
    <property type="molecule type" value="Genomic_DNA"/>
</dbReference>
<name>A0AA36NL28_9DINO</name>
<evidence type="ECO:0000313" key="1">
    <source>
        <dbReference type="EMBL" id="CAJ1411562.1"/>
    </source>
</evidence>
<dbReference type="Proteomes" id="UP001178507">
    <property type="component" value="Unassembled WGS sequence"/>
</dbReference>
<accession>A0AA36NL28</accession>
<sequence length="150" mass="16494">MSRPELPKQSIVCNHQLQPLSVFEPTQCGHMVFSCCEATPDGAVEEVQALRTVDLPKIEPASATPTQAAFTFQLPDNSSKEVIFTEKPLGLDFSKSLPMTVKAVRKDSVSHAAGIEARWVLTHIGREAIPSDLKEAMEKILEAVRELPQK</sequence>
<dbReference type="AlphaFoldDB" id="A0AA36NL28"/>
<dbReference type="PROSITE" id="PS51257">
    <property type="entry name" value="PROKAR_LIPOPROTEIN"/>
    <property type="match status" value="1"/>
</dbReference>
<proteinExistence type="predicted"/>